<dbReference type="PANTHER" id="PTHR33112:SF13">
    <property type="entry name" value="HETEROKARYON INCOMPATIBILITY DOMAIN-CONTAINING PROTEIN"/>
    <property type="match status" value="1"/>
</dbReference>
<comment type="caution">
    <text evidence="2">The sequence shown here is derived from an EMBL/GenBank/DDBJ whole genome shotgun (WGS) entry which is preliminary data.</text>
</comment>
<protein>
    <recommendedName>
        <fullName evidence="1">Heterokaryon incompatibility domain-containing protein</fullName>
    </recommendedName>
</protein>
<evidence type="ECO:0000313" key="3">
    <source>
        <dbReference type="Proteomes" id="UP000664132"/>
    </source>
</evidence>
<dbReference type="OrthoDB" id="3531267at2759"/>
<gene>
    <name evidence="2" type="ORF">IFR04_014854</name>
</gene>
<dbReference type="EMBL" id="JAFJYH010000417">
    <property type="protein sequence ID" value="KAG4412010.1"/>
    <property type="molecule type" value="Genomic_DNA"/>
</dbReference>
<dbReference type="PANTHER" id="PTHR33112">
    <property type="entry name" value="DOMAIN PROTEIN, PUTATIVE-RELATED"/>
    <property type="match status" value="1"/>
</dbReference>
<accession>A0A8H7T3Y9</accession>
<evidence type="ECO:0000259" key="1">
    <source>
        <dbReference type="Pfam" id="PF06985"/>
    </source>
</evidence>
<sequence>METASSGAFLPPDRVKIRVSKFELGQSVKSGCPTCTMLLRSVDNNSEHVDSYWGGDHEQIRIDRSESSLRVEVVRTMRFFEIYRGKENGAASTGCNALPIGNFPPVDIFSFPPRSTNQSAPYAALSHCWGSTQIITTTLSTISTHKKHIPFPSLSKTFQEALQITNNLGLRYIWIDSLCIIQDSLSDWEVESQQMASIYRNSAITICAAKSKDGNGGCFSEGPQTTTLKHLDTKTNEEIFVKVRKCPSHEGFGDTSFFHVTNNLPLFARAWTFQEELLSTRILYYCPEEIVFQCRTDIDCQCGEISSSLADRGSVTVKRQFEDSFLDDAYVRKVQFQWYRVVKQYSARYSTKESDRLPALSGLSRVFAEKRLGSFVAGLWTKDLPLWLTWEVFGSQNYKEEYVAPTWSWMNIRSGNQIHYLLLDGADPLEENNLEHQVRILDIACELATSDPFGALKSGRLLVRGKALKAELVYKYTPEPGLGGSFVALPPFAVRSAGKEVDFCCDCSDRVLEWTKEGQDVWCLLIGTVREKSYFLVLVPRGEVQEYARIGIGVEETVEMSVGKTATDEGNNHSIATSWFADAVEIEIKLI</sequence>
<dbReference type="Proteomes" id="UP000664132">
    <property type="component" value="Unassembled WGS sequence"/>
</dbReference>
<dbReference type="InterPro" id="IPR010730">
    <property type="entry name" value="HET"/>
</dbReference>
<dbReference type="AlphaFoldDB" id="A0A8H7T3Y9"/>
<reference evidence="2" key="1">
    <citation type="submission" date="2021-02" db="EMBL/GenBank/DDBJ databases">
        <title>Genome sequence Cadophora malorum strain M34.</title>
        <authorList>
            <person name="Stefanovic E."/>
            <person name="Vu D."/>
            <person name="Scully C."/>
            <person name="Dijksterhuis J."/>
            <person name="Roader J."/>
            <person name="Houbraken J."/>
        </authorList>
    </citation>
    <scope>NUCLEOTIDE SEQUENCE</scope>
    <source>
        <strain evidence="2">M34</strain>
    </source>
</reference>
<dbReference type="Pfam" id="PF06985">
    <property type="entry name" value="HET"/>
    <property type="match status" value="1"/>
</dbReference>
<keyword evidence="3" id="KW-1185">Reference proteome</keyword>
<name>A0A8H7T3Y9_9HELO</name>
<feature type="domain" description="Heterokaryon incompatibility" evidence="1">
    <location>
        <begin position="122"/>
        <end position="275"/>
    </location>
</feature>
<evidence type="ECO:0000313" key="2">
    <source>
        <dbReference type="EMBL" id="KAG4412010.1"/>
    </source>
</evidence>
<organism evidence="2 3">
    <name type="scientific">Cadophora malorum</name>
    <dbReference type="NCBI Taxonomy" id="108018"/>
    <lineage>
        <taxon>Eukaryota</taxon>
        <taxon>Fungi</taxon>
        <taxon>Dikarya</taxon>
        <taxon>Ascomycota</taxon>
        <taxon>Pezizomycotina</taxon>
        <taxon>Leotiomycetes</taxon>
        <taxon>Helotiales</taxon>
        <taxon>Ploettnerulaceae</taxon>
        <taxon>Cadophora</taxon>
    </lineage>
</organism>
<proteinExistence type="predicted"/>